<dbReference type="FunFam" id="1.10.220.10:FF:000005">
    <property type="entry name" value="Annexin"/>
    <property type="match status" value="1"/>
</dbReference>
<organism evidence="4">
    <name type="scientific">Trepomonas sp. PC1</name>
    <dbReference type="NCBI Taxonomy" id="1076344"/>
    <lineage>
        <taxon>Eukaryota</taxon>
        <taxon>Metamonada</taxon>
        <taxon>Diplomonadida</taxon>
        <taxon>Hexamitidae</taxon>
        <taxon>Hexamitinae</taxon>
        <taxon>Trepomonas</taxon>
    </lineage>
</organism>
<proteinExistence type="inferred from homology"/>
<dbReference type="SMART" id="SM00335">
    <property type="entry name" value="ANX"/>
    <property type="match status" value="3"/>
</dbReference>
<dbReference type="EMBL" id="GDID01001109">
    <property type="protein sequence ID" value="JAP95497.1"/>
    <property type="molecule type" value="Transcribed_RNA"/>
</dbReference>
<evidence type="ECO:0000256" key="1">
    <source>
        <dbReference type="ARBA" id="ARBA00007831"/>
    </source>
</evidence>
<protein>
    <submittedName>
        <fullName evidence="4">Annexin 9</fullName>
    </submittedName>
</protein>
<dbReference type="InterPro" id="IPR037104">
    <property type="entry name" value="Annexin_sf"/>
</dbReference>
<dbReference type="InterPro" id="IPR018502">
    <property type="entry name" value="Annexin_repeat"/>
</dbReference>
<dbReference type="Gene3D" id="1.10.220.10">
    <property type="entry name" value="Annexin"/>
    <property type="match status" value="4"/>
</dbReference>
<dbReference type="PRINTS" id="PR00196">
    <property type="entry name" value="ANNEXIN"/>
</dbReference>
<dbReference type="PANTHER" id="PTHR10502">
    <property type="entry name" value="ANNEXIN"/>
    <property type="match status" value="1"/>
</dbReference>
<accession>A0A146KGA3</accession>
<reference evidence="4" key="1">
    <citation type="submission" date="2015-07" db="EMBL/GenBank/DDBJ databases">
        <title>Adaptation to a free-living lifestyle via gene acquisitions in the diplomonad Trepomonas sp. PC1.</title>
        <authorList>
            <person name="Xu F."/>
            <person name="Jerlstrom-Hultqvist J."/>
            <person name="Kolisko M."/>
            <person name="Simpson A.G.B."/>
            <person name="Roger A.J."/>
            <person name="Svard S.G."/>
            <person name="Andersson J.O."/>
        </authorList>
    </citation>
    <scope>NUCLEOTIDE SEQUENCE</scope>
    <source>
        <strain evidence="4">PC1</strain>
    </source>
</reference>
<dbReference type="SUPFAM" id="SSF47874">
    <property type="entry name" value="Annexin"/>
    <property type="match status" value="1"/>
</dbReference>
<dbReference type="InterPro" id="IPR001464">
    <property type="entry name" value="Annexin"/>
</dbReference>
<dbReference type="AlphaFoldDB" id="A0A146KGA3"/>
<dbReference type="GO" id="GO:0005509">
    <property type="term" value="F:calcium ion binding"/>
    <property type="evidence" value="ECO:0007669"/>
    <property type="project" value="InterPro"/>
</dbReference>
<keyword evidence="2" id="KW-0677">Repeat</keyword>
<dbReference type="GO" id="GO:0001786">
    <property type="term" value="F:phosphatidylserine binding"/>
    <property type="evidence" value="ECO:0007669"/>
    <property type="project" value="TreeGrafter"/>
</dbReference>
<gene>
    <name evidence="4" type="ORF">TPC1_11497</name>
</gene>
<name>A0A146KGA3_9EUKA</name>
<evidence type="ECO:0000313" key="4">
    <source>
        <dbReference type="EMBL" id="JAP95497.1"/>
    </source>
</evidence>
<dbReference type="GO" id="GO:0005886">
    <property type="term" value="C:plasma membrane"/>
    <property type="evidence" value="ECO:0007669"/>
    <property type="project" value="TreeGrafter"/>
</dbReference>
<evidence type="ECO:0000256" key="2">
    <source>
        <dbReference type="ARBA" id="ARBA00022737"/>
    </source>
</evidence>
<dbReference type="Pfam" id="PF00191">
    <property type="entry name" value="Annexin"/>
    <property type="match status" value="3"/>
</dbReference>
<comment type="similarity">
    <text evidence="1">Belongs to the annexin family.</text>
</comment>
<sequence length="303" mass="34460">MSLHSSTMQEAQILRNAMKGMGTDEKAIIRVAATHNAQERAQIAEKFCASFGVELEKELKKELTGHLEDIMVRAFKNRYELWADEIHAAIKGLGTNEKHLIQLVILMNDKDTAEVTKLYDQKYKTDMFKAIAADISNNDWGRLLKGWIMGQNRSVMDPNQGADQLHNAAKGAGTDEDVFIRILCNCTPDNFRQIAQVFQQKYGKPLREIIKKEFTARSEFAFLLAHDYLMNPLTAIAYCVHYAVHGMGTDDRMLINDTLLFSDFFKGQTILQAYSVFGDMKKEVKRDLTGQYEDAVLSMWGIM</sequence>
<dbReference type="PANTHER" id="PTHR10502:SF102">
    <property type="entry name" value="ANNEXIN B11"/>
    <property type="match status" value="1"/>
</dbReference>
<dbReference type="GO" id="GO:0005737">
    <property type="term" value="C:cytoplasm"/>
    <property type="evidence" value="ECO:0007669"/>
    <property type="project" value="TreeGrafter"/>
</dbReference>
<dbReference type="GO" id="GO:0005544">
    <property type="term" value="F:calcium-dependent phospholipid binding"/>
    <property type="evidence" value="ECO:0007669"/>
    <property type="project" value="InterPro"/>
</dbReference>
<evidence type="ECO:0000256" key="3">
    <source>
        <dbReference type="ARBA" id="ARBA00023216"/>
    </source>
</evidence>
<keyword evidence="3" id="KW-0041">Annexin</keyword>
<dbReference type="PROSITE" id="PS51897">
    <property type="entry name" value="ANNEXIN_2"/>
    <property type="match status" value="2"/>
</dbReference>